<evidence type="ECO:0000256" key="6">
    <source>
        <dbReference type="SAM" id="Phobius"/>
    </source>
</evidence>
<feature type="transmembrane region" description="Helical" evidence="6">
    <location>
        <begin position="93"/>
        <end position="111"/>
    </location>
</feature>
<evidence type="ECO:0000256" key="1">
    <source>
        <dbReference type="ARBA" id="ARBA00004651"/>
    </source>
</evidence>
<feature type="non-terminal residue" evidence="7">
    <location>
        <position position="1"/>
    </location>
</feature>
<keyword evidence="4 6" id="KW-1133">Transmembrane helix</keyword>
<keyword evidence="2" id="KW-1003">Cell membrane</keyword>
<dbReference type="EMBL" id="CADCVM010000411">
    <property type="protein sequence ID" value="CAA9522365.1"/>
    <property type="molecule type" value="Genomic_DNA"/>
</dbReference>
<feature type="transmembrane region" description="Helical" evidence="6">
    <location>
        <begin position="12"/>
        <end position="34"/>
    </location>
</feature>
<keyword evidence="5 6" id="KW-0472">Membrane</keyword>
<evidence type="ECO:0000256" key="3">
    <source>
        <dbReference type="ARBA" id="ARBA00022692"/>
    </source>
</evidence>
<feature type="transmembrane region" description="Helical" evidence="6">
    <location>
        <begin position="211"/>
        <end position="237"/>
    </location>
</feature>
<evidence type="ECO:0000256" key="2">
    <source>
        <dbReference type="ARBA" id="ARBA00022475"/>
    </source>
</evidence>
<dbReference type="GO" id="GO:0005886">
    <property type="term" value="C:plasma membrane"/>
    <property type="evidence" value="ECO:0007669"/>
    <property type="project" value="UniProtKB-SubCell"/>
</dbReference>
<comment type="subcellular location">
    <subcellularLocation>
        <location evidence="1">Cell membrane</location>
        <topology evidence="1">Multi-pass membrane protein</topology>
    </subcellularLocation>
</comment>
<dbReference type="InterPro" id="IPR001851">
    <property type="entry name" value="ABC_transp_permease"/>
</dbReference>
<evidence type="ECO:0008006" key="8">
    <source>
        <dbReference type="Google" id="ProtNLM"/>
    </source>
</evidence>
<reference evidence="7" key="1">
    <citation type="submission" date="2020-02" db="EMBL/GenBank/DDBJ databases">
        <authorList>
            <person name="Meier V. D."/>
        </authorList>
    </citation>
    <scope>NUCLEOTIDE SEQUENCE</scope>
    <source>
        <strain evidence="7">AVDCRST_MAG05</strain>
    </source>
</reference>
<keyword evidence="3 6" id="KW-0812">Transmembrane</keyword>
<feature type="transmembrane region" description="Helical" evidence="6">
    <location>
        <begin position="342"/>
        <end position="360"/>
    </location>
</feature>
<organism evidence="7">
    <name type="scientific">uncultured Rubrobacteraceae bacterium</name>
    <dbReference type="NCBI Taxonomy" id="349277"/>
    <lineage>
        <taxon>Bacteria</taxon>
        <taxon>Bacillati</taxon>
        <taxon>Actinomycetota</taxon>
        <taxon>Rubrobacteria</taxon>
        <taxon>Rubrobacterales</taxon>
        <taxon>Rubrobacteraceae</taxon>
        <taxon>environmental samples</taxon>
    </lineage>
</organism>
<evidence type="ECO:0000256" key="4">
    <source>
        <dbReference type="ARBA" id="ARBA00022989"/>
    </source>
</evidence>
<dbReference type="AlphaFoldDB" id="A0A6J4TG25"/>
<dbReference type="PANTHER" id="PTHR47089">
    <property type="entry name" value="ABC TRANSPORTER, PERMEASE PROTEIN"/>
    <property type="match status" value="1"/>
</dbReference>
<feature type="transmembrane region" description="Helical" evidence="6">
    <location>
        <begin position="40"/>
        <end position="62"/>
    </location>
</feature>
<evidence type="ECO:0000313" key="7">
    <source>
        <dbReference type="EMBL" id="CAA9522365.1"/>
    </source>
</evidence>
<dbReference type="CDD" id="cd06580">
    <property type="entry name" value="TM_PBP1_transp_TpRbsC_like"/>
    <property type="match status" value="1"/>
</dbReference>
<feature type="transmembrane region" description="Helical" evidence="6">
    <location>
        <begin position="310"/>
        <end position="330"/>
    </location>
</feature>
<feature type="transmembrane region" description="Helical" evidence="6">
    <location>
        <begin position="168"/>
        <end position="191"/>
    </location>
</feature>
<evidence type="ECO:0000256" key="5">
    <source>
        <dbReference type="ARBA" id="ARBA00023136"/>
    </source>
</evidence>
<protein>
    <recommendedName>
        <fullName evidence="8">Nucleoside ABC transporter, permease protein 1</fullName>
    </recommendedName>
</protein>
<gene>
    <name evidence="7" type="ORF">AVDCRST_MAG05-3700</name>
</gene>
<name>A0A6J4TG25_9ACTN</name>
<sequence>GLMRRLLGNIGGALLFPVVAIVLSFAIGALIILATGYNPVAAYAALFEGAFGSPASLGRILLYELRLTDTAPSAEDTASLAAIGRTLVNTTPLIFTGLAVAVAFRAGLFNIGGEGQFFMGAMAAAWLGVSLGFLGFGAIPIVLIACGIAGFLWGAIPGALKAYFGAHEVITTIMLNFIAIFLTSYITRVPLDREGVLPGTEPIVESAKIPILGAGLGLANYGIFLALLAAAAAYLLLWRTKTGFELRAVGFSPGAANYAGIGIGRNTVLALAIGGVFAGLGGGIEVMGVYGNMDLPFVRNVGFNGIGVALLGRNHPVGVVLGALVFGALASGAQQMQFDTQVPLDLTTVLLAVILLFVTATKLVELVLGKRVRELATGTRLERGLGS</sequence>
<feature type="transmembrane region" description="Helical" evidence="6">
    <location>
        <begin position="268"/>
        <end position="290"/>
    </location>
</feature>
<dbReference type="Pfam" id="PF02653">
    <property type="entry name" value="BPD_transp_2"/>
    <property type="match status" value="1"/>
</dbReference>
<feature type="transmembrane region" description="Helical" evidence="6">
    <location>
        <begin position="123"/>
        <end position="156"/>
    </location>
</feature>
<dbReference type="PANTHER" id="PTHR47089:SF1">
    <property type="entry name" value="GUANOSINE ABC TRANSPORTER PERMEASE PROTEIN NUPP"/>
    <property type="match status" value="1"/>
</dbReference>
<accession>A0A6J4TG25</accession>
<proteinExistence type="predicted"/>
<dbReference type="GO" id="GO:0022857">
    <property type="term" value="F:transmembrane transporter activity"/>
    <property type="evidence" value="ECO:0007669"/>
    <property type="project" value="InterPro"/>
</dbReference>